<gene>
    <name evidence="6" type="ORF">BcabD6B2_38310</name>
</gene>
<protein>
    <submittedName>
        <fullName evidence="6">WD40 repeat-like protein</fullName>
    </submittedName>
</protein>
<comment type="subcellular location">
    <subcellularLocation>
        <location evidence="1">Cytoplasm</location>
    </subcellularLocation>
</comment>
<dbReference type="Proteomes" id="UP001497744">
    <property type="component" value="Unassembled WGS sequence"/>
</dbReference>
<feature type="compositionally biased region" description="Basic and acidic residues" evidence="5">
    <location>
        <begin position="632"/>
        <end position="654"/>
    </location>
</feature>
<keyword evidence="7" id="KW-1185">Reference proteome</keyword>
<dbReference type="GO" id="GO:0000398">
    <property type="term" value="P:mRNA splicing, via spliceosome"/>
    <property type="evidence" value="ECO:0007669"/>
    <property type="project" value="TreeGrafter"/>
</dbReference>
<feature type="compositionally biased region" description="Pro residues" evidence="5">
    <location>
        <begin position="379"/>
        <end position="391"/>
    </location>
</feature>
<proteinExistence type="inferred from homology"/>
<keyword evidence="4" id="KW-0853">WD repeat</keyword>
<dbReference type="SMART" id="SM00320">
    <property type="entry name" value="WD40"/>
    <property type="match status" value="5"/>
</dbReference>
<dbReference type="Pfam" id="PF00400">
    <property type="entry name" value="WD40"/>
    <property type="match status" value="4"/>
</dbReference>
<dbReference type="GeneID" id="94195877"/>
<feature type="repeat" description="WD" evidence="4">
    <location>
        <begin position="94"/>
        <end position="135"/>
    </location>
</feature>
<comment type="similarity">
    <text evidence="3">Belongs to the WD repeat MORG1 family.</text>
</comment>
<dbReference type="Gene3D" id="2.130.10.10">
    <property type="entry name" value="YVTN repeat-like/Quinoprotein amine dehydrogenase"/>
    <property type="match status" value="1"/>
</dbReference>
<evidence type="ECO:0000313" key="6">
    <source>
        <dbReference type="EMBL" id="GIX64396.1"/>
    </source>
</evidence>
<keyword evidence="2" id="KW-0963">Cytoplasm</keyword>
<dbReference type="PANTHER" id="PTHR22842">
    <property type="entry name" value="WD40 REPEAT PROTEIN"/>
    <property type="match status" value="1"/>
</dbReference>
<accession>A0AAV4LW43</accession>
<evidence type="ECO:0000256" key="2">
    <source>
        <dbReference type="ARBA" id="ARBA00022490"/>
    </source>
</evidence>
<dbReference type="EMBL" id="BPLF01000003">
    <property type="protein sequence ID" value="GIX64396.1"/>
    <property type="molecule type" value="Genomic_DNA"/>
</dbReference>
<name>A0AAV4LW43_BABCB</name>
<sequence length="897" mass="97883">MPRLELIGEAREHAGCINSAEFDSSGIYCLTAGNDRSVRLWNPVRQLHIKRFFGPHNYHVNDVCLSGDSTRFVSAGAEHSAFYWDTVEGKVIRKFNHGGSVACCNYVADQSLVCTGSDDRSVRFWDHRSRGAVSTLSDAKDGISSVSERDCVVVASSIDGAVRSYDLRKGLLKTDYFPKPVVNVSVSTVIDDCYVASVLDDSVALVEGGDVLGTYRGHTCDSYRVRCTLDPCEEFVLCGSSDGTLFCWPLADPSAPTTVPGAHSGPLTALAFSNPSLLKDGRLVRDLEKDVRDALRQQGSLMALKHQHVLERVAADAVANRESHLEVPDIVLRPVYPVAAATRANLPAAAGRSRRSSHTPRSPSSRGTRCRSCTATSPSPAPPATHGPNPAPAYHVVLPLDGGGDGVPVARRDEEPPREQRVAEEGVVREVELDLKRVLRLLALDRAAPDVAQVPEQVVVEAGHAAPRRSAAEQRVQPEPRPRAGAVLGVALLRGLADVRQVPQTHLHEAPLQLRQPGPLGLLGRGRGHPLTSGEHESAVALRVHVHRVYPVHHVRLHPPHLGAGFHVDDERLRARLAVQRRHHHVGAVRAYPPPPAEGAHVVVVIVVDLDLDHVVRVRRPLAHEAAGVEGPHVRGLPDHHGPAERPVEDDVPHAQRVPVAPDGGDHGVVRRVPEPDVLVHPRGHEQLIVREAYGRHCVFVCPHFLHGLARRGVPAPLRRPSQHVLRHRVRLRHVAHVPDPDHSVPSPRVQEELVRRRGHDCEHAAIVRVVYGNQMLVHLRQPVSDVVHGVQRDSASGIRDERDSSICAECEVQRVLLVAYLSASRSTSVSAPPDSMHIALCSSWAGENRTRVITPVLPPATLNTGIILSFYAGVHRRAGRLRPLPPQRPERLDVVC</sequence>
<feature type="repeat" description="WD" evidence="4">
    <location>
        <begin position="10"/>
        <end position="42"/>
    </location>
</feature>
<evidence type="ECO:0000256" key="3">
    <source>
        <dbReference type="ARBA" id="ARBA00038145"/>
    </source>
</evidence>
<evidence type="ECO:0000256" key="4">
    <source>
        <dbReference type="PROSITE-ProRule" id="PRU00221"/>
    </source>
</evidence>
<evidence type="ECO:0000256" key="1">
    <source>
        <dbReference type="ARBA" id="ARBA00004496"/>
    </source>
</evidence>
<dbReference type="InterPro" id="IPR036322">
    <property type="entry name" value="WD40_repeat_dom_sf"/>
</dbReference>
<organism evidence="6 7">
    <name type="scientific">Babesia caballi</name>
    <dbReference type="NCBI Taxonomy" id="5871"/>
    <lineage>
        <taxon>Eukaryota</taxon>
        <taxon>Sar</taxon>
        <taxon>Alveolata</taxon>
        <taxon>Apicomplexa</taxon>
        <taxon>Aconoidasida</taxon>
        <taxon>Piroplasmida</taxon>
        <taxon>Babesiidae</taxon>
        <taxon>Babesia</taxon>
    </lineage>
</organism>
<feature type="repeat" description="WD" evidence="4">
    <location>
        <begin position="53"/>
        <end position="94"/>
    </location>
</feature>
<dbReference type="GO" id="GO:0071013">
    <property type="term" value="C:catalytic step 2 spliceosome"/>
    <property type="evidence" value="ECO:0007669"/>
    <property type="project" value="TreeGrafter"/>
</dbReference>
<dbReference type="PROSITE" id="PS50082">
    <property type="entry name" value="WD_REPEATS_2"/>
    <property type="match status" value="3"/>
</dbReference>
<dbReference type="RefSeq" id="XP_067716465.1">
    <property type="nucleotide sequence ID" value="XM_067860364.1"/>
</dbReference>
<reference evidence="6 7" key="1">
    <citation type="submission" date="2021-06" db="EMBL/GenBank/DDBJ databases">
        <title>Genome sequence of Babesia caballi.</title>
        <authorList>
            <person name="Yamagishi J."/>
            <person name="Kidaka T."/>
            <person name="Ochi A."/>
        </authorList>
    </citation>
    <scope>NUCLEOTIDE SEQUENCE [LARGE SCALE GENOMIC DNA]</scope>
    <source>
        <strain evidence="6">USDA-D6B2</strain>
    </source>
</reference>
<feature type="region of interest" description="Disordered" evidence="5">
    <location>
        <begin position="627"/>
        <end position="671"/>
    </location>
</feature>
<dbReference type="GO" id="GO:0005737">
    <property type="term" value="C:cytoplasm"/>
    <property type="evidence" value="ECO:0007669"/>
    <property type="project" value="UniProtKB-SubCell"/>
</dbReference>
<feature type="region of interest" description="Disordered" evidence="5">
    <location>
        <begin position="346"/>
        <end position="393"/>
    </location>
</feature>
<dbReference type="PANTHER" id="PTHR22842:SF3">
    <property type="entry name" value="WD REPEAT DOMAIN-CONTAINING PROTEIN 83"/>
    <property type="match status" value="1"/>
</dbReference>
<dbReference type="SUPFAM" id="SSF50978">
    <property type="entry name" value="WD40 repeat-like"/>
    <property type="match status" value="1"/>
</dbReference>
<evidence type="ECO:0000313" key="7">
    <source>
        <dbReference type="Proteomes" id="UP001497744"/>
    </source>
</evidence>
<dbReference type="InterPro" id="IPR015943">
    <property type="entry name" value="WD40/YVTN_repeat-like_dom_sf"/>
</dbReference>
<evidence type="ECO:0000256" key="5">
    <source>
        <dbReference type="SAM" id="MobiDB-lite"/>
    </source>
</evidence>
<dbReference type="InterPro" id="IPR051980">
    <property type="entry name" value="WD_repeat_MORG1"/>
</dbReference>
<dbReference type="PROSITE" id="PS50294">
    <property type="entry name" value="WD_REPEATS_REGION"/>
    <property type="match status" value="2"/>
</dbReference>
<comment type="caution">
    <text evidence="6">The sequence shown here is derived from an EMBL/GenBank/DDBJ whole genome shotgun (WGS) entry which is preliminary data.</text>
</comment>
<dbReference type="AlphaFoldDB" id="A0AAV4LW43"/>
<dbReference type="InterPro" id="IPR001680">
    <property type="entry name" value="WD40_rpt"/>
</dbReference>
<feature type="compositionally biased region" description="Low complexity" evidence="5">
    <location>
        <begin position="359"/>
        <end position="378"/>
    </location>
</feature>